<evidence type="ECO:0000313" key="13">
    <source>
        <dbReference type="Proteomes" id="UP001308005"/>
    </source>
</evidence>
<comment type="catalytic activity">
    <reaction evidence="10 11">
        <text>a lipid X + a UDP-2-N,3-O-bis[(3R)-3-hydroxyacyl]-alpha-D-glucosamine = a lipid A disaccharide + UDP + H(+)</text>
        <dbReference type="Rhea" id="RHEA:67828"/>
        <dbReference type="ChEBI" id="CHEBI:15378"/>
        <dbReference type="ChEBI" id="CHEBI:58223"/>
        <dbReference type="ChEBI" id="CHEBI:137748"/>
        <dbReference type="ChEBI" id="CHEBI:176338"/>
        <dbReference type="ChEBI" id="CHEBI:176343"/>
        <dbReference type="EC" id="2.4.1.182"/>
    </reaction>
</comment>
<keyword evidence="6 11" id="KW-0441">Lipid A biosynthesis</keyword>
<comment type="caution">
    <text evidence="12">The sequence shown here is derived from an EMBL/GenBank/DDBJ whole genome shotgun (WGS) entry which is preliminary data.</text>
</comment>
<evidence type="ECO:0000313" key="12">
    <source>
        <dbReference type="EMBL" id="MEB4591859.1"/>
    </source>
</evidence>
<organism evidence="12 13">
    <name type="scientific">Candidatus Thiothrix phosphatis</name>
    <dbReference type="NCBI Taxonomy" id="3112415"/>
    <lineage>
        <taxon>Bacteria</taxon>
        <taxon>Pseudomonadati</taxon>
        <taxon>Pseudomonadota</taxon>
        <taxon>Gammaproteobacteria</taxon>
        <taxon>Thiotrichales</taxon>
        <taxon>Thiotrichaceae</taxon>
        <taxon>Thiothrix</taxon>
    </lineage>
</organism>
<dbReference type="NCBIfam" id="TIGR00215">
    <property type="entry name" value="lpxB"/>
    <property type="match status" value="1"/>
</dbReference>
<reference evidence="13" key="1">
    <citation type="submission" date="2023-07" db="EMBL/GenBank/DDBJ databases">
        <title>The carbon used by Thiothrix.</title>
        <authorList>
            <person name="Chen L."/>
        </authorList>
    </citation>
    <scope>NUCLEOTIDE SEQUENCE [LARGE SCALE GENOMIC DNA]</scope>
</reference>
<evidence type="ECO:0000256" key="11">
    <source>
        <dbReference type="HAMAP-Rule" id="MF_00392"/>
    </source>
</evidence>
<dbReference type="PANTHER" id="PTHR30372:SF4">
    <property type="entry name" value="LIPID-A-DISACCHARIDE SYNTHASE, MITOCHONDRIAL-RELATED"/>
    <property type="match status" value="1"/>
</dbReference>
<evidence type="ECO:0000256" key="5">
    <source>
        <dbReference type="ARBA" id="ARBA00022516"/>
    </source>
</evidence>
<protein>
    <recommendedName>
        <fullName evidence="4 11">Lipid-A-disaccharide synthase</fullName>
        <ecNumber evidence="3 11">2.4.1.182</ecNumber>
    </recommendedName>
</protein>
<evidence type="ECO:0000256" key="3">
    <source>
        <dbReference type="ARBA" id="ARBA00012687"/>
    </source>
</evidence>
<proteinExistence type="inferred from homology"/>
<dbReference type="Gene3D" id="3.40.50.2000">
    <property type="entry name" value="Glycogen Phosphorylase B"/>
    <property type="match status" value="1"/>
</dbReference>
<name>A0ABU6D0H6_9GAMM</name>
<dbReference type="EC" id="2.4.1.182" evidence="3 11"/>
<dbReference type="InterPro" id="IPR003835">
    <property type="entry name" value="Glyco_trans_19"/>
</dbReference>
<dbReference type="RefSeq" id="WP_324695792.1">
    <property type="nucleotide sequence ID" value="NZ_JAYMYJ010000114.1"/>
</dbReference>
<keyword evidence="13" id="KW-1185">Reference proteome</keyword>
<evidence type="ECO:0000256" key="8">
    <source>
        <dbReference type="ARBA" id="ARBA00022679"/>
    </source>
</evidence>
<comment type="similarity">
    <text evidence="2 11">Belongs to the LpxB family.</text>
</comment>
<evidence type="ECO:0000256" key="2">
    <source>
        <dbReference type="ARBA" id="ARBA00007868"/>
    </source>
</evidence>
<gene>
    <name evidence="11 12" type="primary">lpxB</name>
    <name evidence="12" type="ORF">VSS37_12780</name>
</gene>
<dbReference type="HAMAP" id="MF_00392">
    <property type="entry name" value="LpxB"/>
    <property type="match status" value="1"/>
</dbReference>
<dbReference type="Pfam" id="PF02684">
    <property type="entry name" value="LpxB"/>
    <property type="match status" value="1"/>
</dbReference>
<keyword evidence="9 11" id="KW-0443">Lipid metabolism</keyword>
<keyword evidence="5 11" id="KW-0444">Lipid biosynthesis</keyword>
<evidence type="ECO:0000256" key="1">
    <source>
        <dbReference type="ARBA" id="ARBA00002056"/>
    </source>
</evidence>
<accession>A0ABU6D0H6</accession>
<comment type="function">
    <text evidence="1 11">Condensation of UDP-2,3-diacylglucosamine and 2,3-diacylglucosamine-1-phosphate to form lipid A disaccharide, a precursor of lipid A, a phosphorylated glycolipid that anchors the lipopolysaccharide to the outer membrane of the cell.</text>
</comment>
<evidence type="ECO:0000256" key="6">
    <source>
        <dbReference type="ARBA" id="ARBA00022556"/>
    </source>
</evidence>
<keyword evidence="8 11" id="KW-0808">Transferase</keyword>
<dbReference type="GO" id="GO:0008915">
    <property type="term" value="F:lipid-A-disaccharide synthase activity"/>
    <property type="evidence" value="ECO:0007669"/>
    <property type="project" value="UniProtKB-EC"/>
</dbReference>
<comment type="pathway">
    <text evidence="11">Bacterial outer membrane biogenesis; LPS lipid A biosynthesis.</text>
</comment>
<reference evidence="12 13" key="2">
    <citation type="submission" date="2024-01" db="EMBL/GenBank/DDBJ databases">
        <authorList>
            <person name="Xie X."/>
        </authorList>
    </citation>
    <scope>NUCLEOTIDE SEQUENCE [LARGE SCALE GENOMIC DNA]</scope>
    <source>
        <strain evidence="12">SCUT-1</strain>
    </source>
</reference>
<dbReference type="EMBL" id="JAYMYJ010000114">
    <property type="protein sequence ID" value="MEB4591859.1"/>
    <property type="molecule type" value="Genomic_DNA"/>
</dbReference>
<keyword evidence="7 11" id="KW-0328">Glycosyltransferase</keyword>
<evidence type="ECO:0000256" key="10">
    <source>
        <dbReference type="ARBA" id="ARBA00048975"/>
    </source>
</evidence>
<evidence type="ECO:0000256" key="9">
    <source>
        <dbReference type="ARBA" id="ARBA00023098"/>
    </source>
</evidence>
<sequence>MRRIAIIAGEASGDLLAARLILALRAQCPNLRFEGVAGPEMQAAGCHSLFPMDKLSVMGLVEVLSHLPELLSIRKHLFERWRLDPPDLFIGVDAPDFNLPLAAKLHAAGIPTTHYVSPSVWAWRAKRVRKMQGNIDLMLTLFPFEVAFYRQHGITAEFVGHPLADEVKFDASRNSAREQLGLPQDKRILAILPGSRQGEIRRLTADFLQAAGQLRQRHADLLFVTPAINPALRAELENIQRQAAPDLPLTVLDGQSRLLMQAADYILMASGTAVLEGMLAGRLMVAAYRVAPLTAWIIRTFKLLKVRFVTLPNNLANETLVPEFLQEAITPDNLAQALEQLFTLPEQRRTYILQRFRELHGELRKDASHCAASVILRHFQLQTQEQD</sequence>
<dbReference type="PANTHER" id="PTHR30372">
    <property type="entry name" value="LIPID-A-DISACCHARIDE SYNTHASE"/>
    <property type="match status" value="1"/>
</dbReference>
<dbReference type="SUPFAM" id="SSF53756">
    <property type="entry name" value="UDP-Glycosyltransferase/glycogen phosphorylase"/>
    <property type="match status" value="1"/>
</dbReference>
<evidence type="ECO:0000256" key="7">
    <source>
        <dbReference type="ARBA" id="ARBA00022676"/>
    </source>
</evidence>
<dbReference type="Proteomes" id="UP001308005">
    <property type="component" value="Unassembled WGS sequence"/>
</dbReference>
<evidence type="ECO:0000256" key="4">
    <source>
        <dbReference type="ARBA" id="ARBA00020902"/>
    </source>
</evidence>